<keyword evidence="7 11" id="KW-0692">RNA repair</keyword>
<dbReference type="InterPro" id="IPR002646">
    <property type="entry name" value="PolA_pol_head_dom"/>
</dbReference>
<feature type="binding site" evidence="11">
    <location>
        <position position="161"/>
    </location>
    <ligand>
        <name>ATP</name>
        <dbReference type="ChEBI" id="CHEBI:30616"/>
    </ligand>
</feature>
<keyword evidence="9 11" id="KW-0460">Magnesium</keyword>
<evidence type="ECO:0000256" key="7">
    <source>
        <dbReference type="ARBA" id="ARBA00022800"/>
    </source>
</evidence>
<dbReference type="GO" id="GO:0001680">
    <property type="term" value="P:tRNA 3'-terminal CCA addition"/>
    <property type="evidence" value="ECO:0007669"/>
    <property type="project" value="UniProtKB-UniRule"/>
</dbReference>
<dbReference type="InterPro" id="IPR032828">
    <property type="entry name" value="PolyA_RNA-bd"/>
</dbReference>
<evidence type="ECO:0000259" key="12">
    <source>
        <dbReference type="Pfam" id="PF01743"/>
    </source>
</evidence>
<dbReference type="GO" id="GO:0000287">
    <property type="term" value="F:magnesium ion binding"/>
    <property type="evidence" value="ECO:0007669"/>
    <property type="project" value="UniProtKB-UniRule"/>
</dbReference>
<feature type="binding site" evidence="11">
    <location>
        <position position="158"/>
    </location>
    <ligand>
        <name>CTP</name>
        <dbReference type="ChEBI" id="CHEBI:37563"/>
    </ligand>
</feature>
<feature type="binding site" evidence="11">
    <location>
        <position position="28"/>
    </location>
    <ligand>
        <name>ATP</name>
        <dbReference type="ChEBI" id="CHEBI:30616"/>
    </ligand>
</feature>
<feature type="binding site" evidence="11">
    <location>
        <position position="28"/>
    </location>
    <ligand>
        <name>CTP</name>
        <dbReference type="ChEBI" id="CHEBI:37563"/>
    </ligand>
</feature>
<dbReference type="Gene3D" id="1.10.3090.10">
    <property type="entry name" value="cca-adding enzyme, domain 2"/>
    <property type="match status" value="1"/>
</dbReference>
<dbReference type="GeneID" id="63936415"/>
<feature type="binding site" evidence="11">
    <location>
        <position position="161"/>
    </location>
    <ligand>
        <name>CTP</name>
        <dbReference type="ChEBI" id="CHEBI:37563"/>
    </ligand>
</feature>
<evidence type="ECO:0000256" key="3">
    <source>
        <dbReference type="ARBA" id="ARBA00022694"/>
    </source>
</evidence>
<feature type="binding site" evidence="11">
    <location>
        <position position="31"/>
    </location>
    <ligand>
        <name>CTP</name>
        <dbReference type="ChEBI" id="CHEBI:37563"/>
    </ligand>
</feature>
<feature type="binding site" evidence="11">
    <location>
        <position position="43"/>
    </location>
    <ligand>
        <name>Mg(2+)</name>
        <dbReference type="ChEBI" id="CHEBI:18420"/>
    </ligand>
</feature>
<comment type="similarity">
    <text evidence="11">Belongs to the tRNA nucleotidyltransferase/poly(A) polymerase family. Bacterial CCA-adding enzyme type 3 subfamily.</text>
</comment>
<feature type="domain" description="Poly A polymerase head" evidence="12">
    <location>
        <begin position="23"/>
        <end position="143"/>
    </location>
</feature>
<feature type="binding site" evidence="11">
    <location>
        <position position="155"/>
    </location>
    <ligand>
        <name>ATP</name>
        <dbReference type="ChEBI" id="CHEBI:30616"/>
    </ligand>
</feature>
<feature type="binding site" evidence="11">
    <location>
        <position position="41"/>
    </location>
    <ligand>
        <name>Mg(2+)</name>
        <dbReference type="ChEBI" id="CHEBI:18420"/>
    </ligand>
</feature>
<comment type="catalytic activity">
    <reaction evidence="11">
        <text>a tRNA precursor + 2 CTP + ATP = a tRNA with a 3' CCA end + 3 diphosphate</text>
        <dbReference type="Rhea" id="RHEA:14433"/>
        <dbReference type="Rhea" id="RHEA-COMP:10465"/>
        <dbReference type="Rhea" id="RHEA-COMP:10468"/>
        <dbReference type="ChEBI" id="CHEBI:30616"/>
        <dbReference type="ChEBI" id="CHEBI:33019"/>
        <dbReference type="ChEBI" id="CHEBI:37563"/>
        <dbReference type="ChEBI" id="CHEBI:74896"/>
        <dbReference type="ChEBI" id="CHEBI:83071"/>
        <dbReference type="EC" id="2.7.7.72"/>
    </reaction>
</comment>
<dbReference type="GO" id="GO:0160016">
    <property type="term" value="F:CCACCA tRNA nucleotidyltransferase activity"/>
    <property type="evidence" value="ECO:0007669"/>
    <property type="project" value="RHEA"/>
</dbReference>
<proteinExistence type="inferred from homology"/>
<feature type="binding site" evidence="11">
    <location>
        <position position="31"/>
    </location>
    <ligand>
        <name>ATP</name>
        <dbReference type="ChEBI" id="CHEBI:30616"/>
    </ligand>
</feature>
<dbReference type="Pfam" id="PF01743">
    <property type="entry name" value="PolyA_pol"/>
    <property type="match status" value="1"/>
</dbReference>
<comment type="subunit">
    <text evidence="11">Homodimer.</text>
</comment>
<dbReference type="EMBL" id="UHDZ01000001">
    <property type="protein sequence ID" value="SUM71789.1"/>
    <property type="molecule type" value="Genomic_DNA"/>
</dbReference>
<dbReference type="RefSeq" id="WP_115313337.1">
    <property type="nucleotide sequence ID" value="NZ_CP066042.1"/>
</dbReference>
<dbReference type="InterPro" id="IPR023068">
    <property type="entry name" value="CCA-adding_enz_firmicutes"/>
</dbReference>
<keyword evidence="16" id="KW-1185">Reference proteome</keyword>
<dbReference type="PANTHER" id="PTHR46173:SF1">
    <property type="entry name" value="CCA TRNA NUCLEOTIDYLTRANSFERASE 1, MITOCHONDRIAL"/>
    <property type="match status" value="1"/>
</dbReference>
<keyword evidence="4 11" id="KW-0548">Nucleotidyltransferase</keyword>
<dbReference type="SUPFAM" id="SSF81891">
    <property type="entry name" value="Poly A polymerase C-terminal region-like"/>
    <property type="match status" value="1"/>
</dbReference>
<keyword evidence="6 11" id="KW-0547">Nucleotide-binding</keyword>
<evidence type="ECO:0000256" key="11">
    <source>
        <dbReference type="HAMAP-Rule" id="MF_01263"/>
    </source>
</evidence>
<evidence type="ECO:0000259" key="13">
    <source>
        <dbReference type="Pfam" id="PF12627"/>
    </source>
</evidence>
<evidence type="ECO:0000259" key="14">
    <source>
        <dbReference type="Pfam" id="PF13735"/>
    </source>
</evidence>
<dbReference type="NCBIfam" id="NF009814">
    <property type="entry name" value="PRK13299.1"/>
    <property type="match status" value="1"/>
</dbReference>
<comment type="function">
    <text evidence="11">Catalyzes the addition and repair of the essential 3'-terminal CCA sequence in tRNAs without using a nucleic acid template. Adds these three nucleotides in the order of C, C, and A to the tRNA nucleotide-73, using CTP and ATP as substrates and producing inorganic pyrophosphate. tRNA 3'-terminal CCA addition is required both for tRNA processing and repair. Also involved in tRNA surveillance by mediating tandem CCA addition to generate a CCACCA at the 3' terminus of unstable tRNAs. While stable tRNAs receive only 3'-terminal CCA, unstable tRNAs are marked with CCACCA and rapidly degraded.</text>
</comment>
<sequence length="400" mass="46639">MSYNLFERAKPILNEIQQYGFEAYFVGGSVRDYLMNRAIHDIDITTSATPDEIESIFDKTIPVGKQHGTINVVFNHENYEITTFRAEDDYIDHRRPSEVYFVRDLYQDIQRRDFTINAIAMDINYKTYDYFDGEKDIRNKCIRTVGNAQARFEEDALRIIRGLRFQSQLDFQIHNETFKAMKSQISDIQYLSIERIVVELKKLMFGCNVAESFNNMKELGAFHFIPFFSAFEMSQIQIIEPIDFELWIAILLVQQRIDSSLNSLKISNQEKSMIQTYMKLIELLPRIHSKSTLITLVYDFNIMDIEKVLATSKTLELNGIEIAHPLIINEHSIKEVAKHLPIQQRKELAVNGGDILKHMNTQSGPWLKDVLRQIEIAIITKKIKNTQDEILKWVDANVKI</sequence>
<dbReference type="Proteomes" id="UP000255425">
    <property type="component" value="Unassembled WGS sequence"/>
</dbReference>
<keyword evidence="8 11" id="KW-0067">ATP-binding</keyword>
<keyword evidence="3 11" id="KW-0819">tRNA processing</keyword>
<evidence type="ECO:0000256" key="4">
    <source>
        <dbReference type="ARBA" id="ARBA00022695"/>
    </source>
</evidence>
<evidence type="ECO:0000256" key="10">
    <source>
        <dbReference type="ARBA" id="ARBA00022884"/>
    </source>
</evidence>
<evidence type="ECO:0000313" key="15">
    <source>
        <dbReference type="EMBL" id="SUM71789.1"/>
    </source>
</evidence>
<dbReference type="GO" id="GO:0000049">
    <property type="term" value="F:tRNA binding"/>
    <property type="evidence" value="ECO:0007669"/>
    <property type="project" value="UniProtKB-UniRule"/>
</dbReference>
<feature type="binding site" evidence="11">
    <location>
        <position position="164"/>
    </location>
    <ligand>
        <name>ATP</name>
        <dbReference type="ChEBI" id="CHEBI:30616"/>
    </ligand>
</feature>
<feature type="binding site" evidence="11">
    <location>
        <position position="155"/>
    </location>
    <ligand>
        <name>CTP</name>
        <dbReference type="ChEBI" id="CHEBI:37563"/>
    </ligand>
</feature>
<evidence type="ECO:0000256" key="9">
    <source>
        <dbReference type="ARBA" id="ARBA00022842"/>
    </source>
</evidence>
<reference evidence="15 16" key="1">
    <citation type="submission" date="2018-06" db="EMBL/GenBank/DDBJ databases">
        <authorList>
            <consortium name="Pathogen Informatics"/>
            <person name="Doyle S."/>
        </authorList>
    </citation>
    <scope>NUCLEOTIDE SEQUENCE [LARGE SCALE GENOMIC DNA]</scope>
    <source>
        <strain evidence="15 16">NCTC11807</strain>
    </source>
</reference>
<feature type="domain" description="tRNA nucleotidyltransferase/poly(A) polymerase RNA and SrmB- binding" evidence="13">
    <location>
        <begin position="170"/>
        <end position="229"/>
    </location>
</feature>
<dbReference type="InterPro" id="IPR050264">
    <property type="entry name" value="Bact_CCA-adding_enz_type3_sf"/>
</dbReference>
<dbReference type="Gene3D" id="1.10.246.80">
    <property type="match status" value="1"/>
</dbReference>
<feature type="binding site" evidence="11">
    <location>
        <position position="112"/>
    </location>
    <ligand>
        <name>ATP</name>
        <dbReference type="ChEBI" id="CHEBI:30616"/>
    </ligand>
</feature>
<dbReference type="GO" id="GO:0005524">
    <property type="term" value="F:ATP binding"/>
    <property type="evidence" value="ECO:0007669"/>
    <property type="project" value="UniProtKB-UniRule"/>
</dbReference>
<dbReference type="GO" id="GO:0042245">
    <property type="term" value="P:RNA repair"/>
    <property type="evidence" value="ECO:0007669"/>
    <property type="project" value="UniProtKB-KW"/>
</dbReference>
<organism evidence="15 16">
    <name type="scientific">Staphylococcus saccharolyticus</name>
    <dbReference type="NCBI Taxonomy" id="33028"/>
    <lineage>
        <taxon>Bacteria</taxon>
        <taxon>Bacillati</taxon>
        <taxon>Bacillota</taxon>
        <taxon>Bacilli</taxon>
        <taxon>Bacillales</taxon>
        <taxon>Staphylococcaceae</taxon>
        <taxon>Staphylococcus</taxon>
    </lineage>
</organism>
<protein>
    <recommendedName>
        <fullName evidence="11">CCA-adding enzyme</fullName>
        <ecNumber evidence="11">2.7.7.72</ecNumber>
    </recommendedName>
    <alternativeName>
        <fullName evidence="11">CCA tRNA nucleotidyltransferase</fullName>
    </alternativeName>
    <alternativeName>
        <fullName evidence="11">tRNA CCA-pyrophosphorylase</fullName>
    </alternativeName>
    <alternativeName>
        <fullName evidence="11">tRNA adenylyl-/cytidylyl- transferase</fullName>
    </alternativeName>
    <alternativeName>
        <fullName evidence="11">tRNA nucleotidyltransferase</fullName>
    </alternativeName>
    <alternativeName>
        <fullName evidence="11">tRNA-NT</fullName>
    </alternativeName>
</protein>
<comment type="catalytic activity">
    <reaction evidence="11">
        <text>a tRNA with a 3' CCA end + 2 CTP + ATP = a tRNA with a 3' CCACCA end + 3 diphosphate</text>
        <dbReference type="Rhea" id="RHEA:76235"/>
        <dbReference type="Rhea" id="RHEA-COMP:10468"/>
        <dbReference type="Rhea" id="RHEA-COMP:18655"/>
        <dbReference type="ChEBI" id="CHEBI:30616"/>
        <dbReference type="ChEBI" id="CHEBI:33019"/>
        <dbReference type="ChEBI" id="CHEBI:37563"/>
        <dbReference type="ChEBI" id="CHEBI:83071"/>
        <dbReference type="ChEBI" id="CHEBI:195187"/>
    </reaction>
</comment>
<evidence type="ECO:0000256" key="5">
    <source>
        <dbReference type="ARBA" id="ARBA00022723"/>
    </source>
</evidence>
<dbReference type="EC" id="2.7.7.72" evidence="11"/>
<dbReference type="Pfam" id="PF12627">
    <property type="entry name" value="PolyA_pol_RNAbd"/>
    <property type="match status" value="1"/>
</dbReference>
<dbReference type="PANTHER" id="PTHR46173">
    <property type="entry name" value="CCA TRNA NUCLEOTIDYLTRANSFERASE 1, MITOCHONDRIAL"/>
    <property type="match status" value="1"/>
</dbReference>
<gene>
    <name evidence="11 15" type="primary">cca</name>
    <name evidence="15" type="ORF">NCTC11807_01572</name>
</gene>
<dbReference type="HAMAP" id="MF_01263">
    <property type="entry name" value="CCA_bact_type3"/>
    <property type="match status" value="1"/>
</dbReference>
<dbReference type="Pfam" id="PF13735">
    <property type="entry name" value="tRNA_NucTran2_2"/>
    <property type="match status" value="1"/>
</dbReference>
<keyword evidence="10 11" id="KW-0694">RNA-binding</keyword>
<dbReference type="CDD" id="cd05398">
    <property type="entry name" value="NT_ClassII-CCAase"/>
    <property type="match status" value="1"/>
</dbReference>
<evidence type="ECO:0000256" key="1">
    <source>
        <dbReference type="ARBA" id="ARBA00001946"/>
    </source>
</evidence>
<evidence type="ECO:0000256" key="8">
    <source>
        <dbReference type="ARBA" id="ARBA00022840"/>
    </source>
</evidence>
<dbReference type="AlphaFoldDB" id="A0A380H3E5"/>
<evidence type="ECO:0000256" key="2">
    <source>
        <dbReference type="ARBA" id="ARBA00022679"/>
    </source>
</evidence>
<dbReference type="InterPro" id="IPR043519">
    <property type="entry name" value="NT_sf"/>
</dbReference>
<evidence type="ECO:0000256" key="6">
    <source>
        <dbReference type="ARBA" id="ARBA00022741"/>
    </source>
</evidence>
<feature type="binding site" evidence="11">
    <location>
        <position position="164"/>
    </location>
    <ligand>
        <name>CTP</name>
        <dbReference type="ChEBI" id="CHEBI:37563"/>
    </ligand>
</feature>
<keyword evidence="2 11" id="KW-0808">Transferase</keyword>
<feature type="binding site" evidence="11">
    <location>
        <position position="158"/>
    </location>
    <ligand>
        <name>ATP</name>
        <dbReference type="ChEBI" id="CHEBI:30616"/>
    </ligand>
</feature>
<evidence type="ECO:0000313" key="16">
    <source>
        <dbReference type="Proteomes" id="UP000255425"/>
    </source>
</evidence>
<keyword evidence="5 11" id="KW-0479">Metal-binding</keyword>
<dbReference type="Gene3D" id="3.30.460.10">
    <property type="entry name" value="Beta Polymerase, domain 2"/>
    <property type="match status" value="1"/>
</dbReference>
<comment type="miscellaneous">
    <text evidence="11">A single active site specifically recognizes both ATP and CTP and is responsible for their addition.</text>
</comment>
<name>A0A380H3E5_9STAP</name>
<accession>A0A380H3E5</accession>
<feature type="domain" description="CCA-adding enzyme C-terminal" evidence="14">
    <location>
        <begin position="247"/>
        <end position="394"/>
    </location>
</feature>
<dbReference type="GO" id="GO:0004810">
    <property type="term" value="F:CCA tRNA nucleotidyltransferase activity"/>
    <property type="evidence" value="ECO:0007669"/>
    <property type="project" value="UniProtKB-UniRule"/>
</dbReference>
<dbReference type="InterPro" id="IPR032810">
    <property type="entry name" value="CCA-adding_enz_C"/>
</dbReference>
<comment type="cofactor">
    <cofactor evidence="1 11">
        <name>Mg(2+)</name>
        <dbReference type="ChEBI" id="CHEBI:18420"/>
    </cofactor>
</comment>
<feature type="binding site" evidence="11">
    <location>
        <position position="112"/>
    </location>
    <ligand>
        <name>CTP</name>
        <dbReference type="ChEBI" id="CHEBI:37563"/>
    </ligand>
</feature>
<dbReference type="SUPFAM" id="SSF81301">
    <property type="entry name" value="Nucleotidyltransferase"/>
    <property type="match status" value="1"/>
</dbReference>